<keyword evidence="1" id="KW-1133">Transmembrane helix</keyword>
<feature type="transmembrane region" description="Helical" evidence="1">
    <location>
        <begin position="6"/>
        <end position="25"/>
    </location>
</feature>
<gene>
    <name evidence="2" type="ORF">N5925_11995</name>
</gene>
<accession>A0AA42EE83</accession>
<dbReference type="Proteomes" id="UP001148834">
    <property type="component" value="Unassembled WGS sequence"/>
</dbReference>
<keyword evidence="1" id="KW-0472">Membrane</keyword>
<reference evidence="2" key="1">
    <citation type="submission" date="2022-09" db="EMBL/GenBank/DDBJ databases">
        <title>Molecular characterization of Glaesserella parasuis strains circulating in commercial swine farms using whole-genome sequencing.</title>
        <authorList>
            <person name="Mugabi R."/>
            <person name="Clavijo M."/>
            <person name="Li G."/>
        </authorList>
    </citation>
    <scope>NUCLEOTIDE SEQUENCE</scope>
    <source>
        <strain evidence="2">0435-53</strain>
    </source>
</reference>
<sequence>MAEGIKGAIVTGFGMIFLFAIILMAKMFSKGIDKVKDIKHLRDDEIAKVDYIVEKLSHIDVSPKVGKVEFIEFHLDPSDESAFYAISPEYLKRLRPKLENLVNQFEQTDSSYGHKYAERRFFIGDKLIFNWQNEVKI</sequence>
<comment type="caution">
    <text evidence="2">The sequence shown here is derived from an EMBL/GenBank/DDBJ whole genome shotgun (WGS) entry which is preliminary data.</text>
</comment>
<evidence type="ECO:0000313" key="2">
    <source>
        <dbReference type="EMBL" id="MDD2169270.1"/>
    </source>
</evidence>
<evidence type="ECO:0000313" key="3">
    <source>
        <dbReference type="Proteomes" id="UP001148834"/>
    </source>
</evidence>
<name>A0AA42EE83_GLAPU</name>
<keyword evidence="1" id="KW-0812">Transmembrane</keyword>
<protein>
    <submittedName>
        <fullName evidence="2">Uncharacterized protein</fullName>
    </submittedName>
</protein>
<organism evidence="2 3">
    <name type="scientific">Glaesserella parasuis</name>
    <name type="common">Haemophilus parasuis</name>
    <dbReference type="NCBI Taxonomy" id="738"/>
    <lineage>
        <taxon>Bacteria</taxon>
        <taxon>Pseudomonadati</taxon>
        <taxon>Pseudomonadota</taxon>
        <taxon>Gammaproteobacteria</taxon>
        <taxon>Pasteurellales</taxon>
        <taxon>Pasteurellaceae</taxon>
        <taxon>Glaesserella</taxon>
    </lineage>
</organism>
<dbReference type="AlphaFoldDB" id="A0AA42EE83"/>
<evidence type="ECO:0000256" key="1">
    <source>
        <dbReference type="SAM" id="Phobius"/>
    </source>
</evidence>
<dbReference type="RefSeq" id="WP_075606728.1">
    <property type="nucleotide sequence ID" value="NZ_CP054198.1"/>
</dbReference>
<dbReference type="EMBL" id="JAODIR010000140">
    <property type="protein sequence ID" value="MDD2169270.1"/>
    <property type="molecule type" value="Genomic_DNA"/>
</dbReference>
<proteinExistence type="predicted"/>